<dbReference type="Pfam" id="PF09172">
    <property type="entry name" value="Vit_open_b-sht"/>
    <property type="match status" value="1"/>
</dbReference>
<dbReference type="SUPFAM" id="SSF48431">
    <property type="entry name" value="Lipovitellin-phosvitin complex, superhelical domain"/>
    <property type="match status" value="1"/>
</dbReference>
<evidence type="ECO:0000256" key="2">
    <source>
        <dbReference type="PROSITE-ProRule" id="PRU00557"/>
    </source>
</evidence>
<dbReference type="InterPro" id="IPR001747">
    <property type="entry name" value="Vitellogenin_N"/>
</dbReference>
<dbReference type="STRING" id="31033.ENSTRUP00000001217"/>
<keyword evidence="5" id="KW-1185">Reference proteome</keyword>
<feature type="domain" description="Vitellogenin" evidence="3">
    <location>
        <begin position="44"/>
        <end position="589"/>
    </location>
</feature>
<dbReference type="GeneTree" id="ENSGT00590000083139"/>
<dbReference type="Ensembl" id="ENSTRUT00000001222.3">
    <property type="protein sequence ID" value="ENSTRUP00000001217.3"/>
    <property type="gene ID" value="ENSTRUG00000019913.2"/>
</dbReference>
<dbReference type="InterPro" id="IPR052418">
    <property type="entry name" value="Apolipoprotein_B"/>
</dbReference>
<dbReference type="GO" id="GO:0042632">
    <property type="term" value="P:cholesterol homeostasis"/>
    <property type="evidence" value="ECO:0007669"/>
    <property type="project" value="TreeGrafter"/>
</dbReference>
<dbReference type="InterPro" id="IPR015819">
    <property type="entry name" value="Lipid_transp_b-sht_shell"/>
</dbReference>
<dbReference type="InterPro" id="IPR011030">
    <property type="entry name" value="Lipovitellin_superhlx_dom"/>
</dbReference>
<dbReference type="InterPro" id="IPR015816">
    <property type="entry name" value="Vitellinogen_b-sht_N"/>
</dbReference>
<dbReference type="GO" id="GO:0030301">
    <property type="term" value="P:cholesterol transport"/>
    <property type="evidence" value="ECO:0007669"/>
    <property type="project" value="TreeGrafter"/>
</dbReference>
<dbReference type="GO" id="GO:0042953">
    <property type="term" value="P:lipoprotein transport"/>
    <property type="evidence" value="ECO:0007669"/>
    <property type="project" value="TreeGrafter"/>
</dbReference>
<dbReference type="Gene3D" id="1.25.10.20">
    <property type="entry name" value="Vitellinogen, superhelical"/>
    <property type="match status" value="1"/>
</dbReference>
<dbReference type="InParanoid" id="H2RM54"/>
<evidence type="ECO:0000256" key="1">
    <source>
        <dbReference type="ARBA" id="ARBA00022729"/>
    </source>
</evidence>
<organism evidence="4 5">
    <name type="scientific">Takifugu rubripes</name>
    <name type="common">Japanese pufferfish</name>
    <name type="synonym">Fugu rubripes</name>
    <dbReference type="NCBI Taxonomy" id="31033"/>
    <lineage>
        <taxon>Eukaryota</taxon>
        <taxon>Metazoa</taxon>
        <taxon>Chordata</taxon>
        <taxon>Craniata</taxon>
        <taxon>Vertebrata</taxon>
        <taxon>Euteleostomi</taxon>
        <taxon>Actinopterygii</taxon>
        <taxon>Neopterygii</taxon>
        <taxon>Teleostei</taxon>
        <taxon>Neoteleostei</taxon>
        <taxon>Acanthomorphata</taxon>
        <taxon>Eupercaria</taxon>
        <taxon>Tetraodontiformes</taxon>
        <taxon>Tetradontoidea</taxon>
        <taxon>Tetraodontidae</taxon>
        <taxon>Takifugu</taxon>
    </lineage>
</organism>
<keyword evidence="1" id="KW-0732">Signal</keyword>
<accession>H2RM54</accession>
<evidence type="ECO:0000313" key="5">
    <source>
        <dbReference type="Proteomes" id="UP000005226"/>
    </source>
</evidence>
<dbReference type="Pfam" id="PF01347">
    <property type="entry name" value="Vitellogenin_N"/>
    <property type="match status" value="1"/>
</dbReference>
<dbReference type="OMA" id="CCARARK"/>
<dbReference type="SMART" id="SM01169">
    <property type="entry name" value="DUF1943"/>
    <property type="match status" value="1"/>
</dbReference>
<reference evidence="4 5" key="1">
    <citation type="journal article" date="2011" name="Genome Biol. Evol.">
        <title>Integration of the genetic map and genome assembly of fugu facilitates insights into distinct features of genome evolution in teleosts and mammals.</title>
        <authorList>
            <person name="Kai W."/>
            <person name="Kikuchi K."/>
            <person name="Tohari S."/>
            <person name="Chew A.K."/>
            <person name="Tay A."/>
            <person name="Fujiwara A."/>
            <person name="Hosoya S."/>
            <person name="Suetake H."/>
            <person name="Naruse K."/>
            <person name="Brenner S."/>
            <person name="Suzuki Y."/>
            <person name="Venkatesh B."/>
        </authorList>
    </citation>
    <scope>NUCLEOTIDE SEQUENCE [LARGE SCALE GENOMIC DNA]</scope>
</reference>
<dbReference type="GO" id="GO:0050750">
    <property type="term" value="F:low-density lipoprotein particle receptor binding"/>
    <property type="evidence" value="ECO:0007669"/>
    <property type="project" value="TreeGrafter"/>
</dbReference>
<dbReference type="Proteomes" id="UP000005226">
    <property type="component" value="Chromosome 2"/>
</dbReference>
<dbReference type="SMART" id="SM00638">
    <property type="entry name" value="LPD_N"/>
    <property type="match status" value="1"/>
</dbReference>
<reference evidence="4" key="2">
    <citation type="submission" date="2025-08" db="UniProtKB">
        <authorList>
            <consortium name="Ensembl"/>
        </authorList>
    </citation>
    <scope>IDENTIFICATION</scope>
</reference>
<dbReference type="PANTHER" id="PTHR13769:SF6">
    <property type="entry name" value="APOLIPOPROTEIN B-100"/>
    <property type="match status" value="1"/>
</dbReference>
<dbReference type="GO" id="GO:0006642">
    <property type="term" value="P:triglyceride mobilization"/>
    <property type="evidence" value="ECO:0007669"/>
    <property type="project" value="TreeGrafter"/>
</dbReference>
<protein>
    <recommendedName>
        <fullName evidence="3">Vitellogenin domain-containing protein</fullName>
    </recommendedName>
</protein>
<evidence type="ECO:0000313" key="4">
    <source>
        <dbReference type="Ensembl" id="ENSTRUP00000001217.3"/>
    </source>
</evidence>
<dbReference type="GO" id="GO:0034362">
    <property type="term" value="C:low-density lipoprotein particle"/>
    <property type="evidence" value="ECO:0007669"/>
    <property type="project" value="TreeGrafter"/>
</dbReference>
<dbReference type="HOGENOM" id="CLU_057704_0_0_1"/>
<dbReference type="GO" id="GO:0034361">
    <property type="term" value="C:very-low-density lipoprotein particle"/>
    <property type="evidence" value="ECO:0007669"/>
    <property type="project" value="TreeGrafter"/>
</dbReference>
<dbReference type="PROSITE" id="PS51211">
    <property type="entry name" value="VITELLOGENIN"/>
    <property type="match status" value="1"/>
</dbReference>
<dbReference type="SUPFAM" id="SSF56968">
    <property type="entry name" value="Lipovitellin-phosvitin complex, beta-sheet shell regions"/>
    <property type="match status" value="2"/>
</dbReference>
<dbReference type="InterPro" id="IPR015255">
    <property type="entry name" value="Vitellinogen_open_b-sht"/>
</dbReference>
<name>H2RM54_TAKRU</name>
<dbReference type="GO" id="GO:0034359">
    <property type="term" value="C:mature chylomicron"/>
    <property type="evidence" value="ECO:0007669"/>
    <property type="project" value="TreeGrafter"/>
</dbReference>
<dbReference type="AlphaFoldDB" id="H2RM54"/>
<proteinExistence type="predicted"/>
<reference evidence="4" key="3">
    <citation type="submission" date="2025-09" db="UniProtKB">
        <authorList>
            <consortium name="Ensembl"/>
        </authorList>
    </citation>
    <scope>IDENTIFICATION</scope>
</reference>
<dbReference type="GO" id="GO:0120020">
    <property type="term" value="F:cholesterol transfer activity"/>
    <property type="evidence" value="ECO:0007669"/>
    <property type="project" value="TreeGrafter"/>
</dbReference>
<comment type="caution">
    <text evidence="2">Lacks conserved residue(s) required for the propagation of feature annotation.</text>
</comment>
<dbReference type="Gene3D" id="2.30.230.10">
    <property type="entry name" value="Lipovitellin, beta-sheet shell regions, chain A"/>
    <property type="match status" value="1"/>
</dbReference>
<evidence type="ECO:0000259" key="3">
    <source>
        <dbReference type="PROSITE" id="PS51211"/>
    </source>
</evidence>
<sequence length="726" mass="81779">MAGFFLPAMLQQCRFLVLFKPFKNYLYQYTTESRTAMATAANGVEIEVPQPCKFIMKTRDCSLSEMSSTRPDRKPVFVKSSSSEDFFFAMNRLAVSIPHIIDIQLFPETDEAVKILNIKRGIISALMVPMKDEKRSLSQTIHGLCLTSYMANARMDVATYVVMSRDLSQCDQFYHRELASSPLALLQRLHLPTSELIRNTQNCNYQLDNKGKYLVTAICTEKHVYRPLADRGDGISSVVVQNLTLQSSKRISNRVFGEFQSFKFQTKETVLTTLHKLLALAGTDQGQKRSGLFHELVSSLRVLRDNNLRLTVSEMMQASTWLTWQALLQCGTPGCTSVMLQTIKTLDGASLGVDALVYGLSLQANPDATLVRDMLSMAQHRQSKAIMYALANTVKNTNSNSSPDADEMTFLVLRVVGVMGQALQAVSPGLISSILQCVKKTDIPLSNQKAAIRAFRLMDKITQTVLLEVFQDAKSPVEKRIAAYLILMKNSEQSPVRDILKSLQNARDEQLKSFVVSHLMNLHNSDQKMRLLLKEIILAFGHWLFLTKKMSSDKSRNYRVDYAFGSMQSDIIYDDMNTLPKEVTLRTILNAFDKNYDIFEVGVEGVGFEPKLAALFGKNGLFPDSISKFLYWVRGKAPFLRGFLEIMTPVTGTTKRQVQEDLIEDIRKRVQKLVRDIRLSEAPEIVAFLSLLGNELGYMKASEIKKIVETLFNSAQGFIPNLTTQV</sequence>
<dbReference type="PANTHER" id="PTHR13769">
    <property type="entry name" value="APOLIPOPROTEIN B"/>
    <property type="match status" value="1"/>
</dbReference>